<name>A0A1F6DTG4_9BACT</name>
<comment type="caution">
    <text evidence="1">The sequence shown here is derived from an EMBL/GenBank/DDBJ whole genome shotgun (WGS) entry which is preliminary data.</text>
</comment>
<reference evidence="1 2" key="1">
    <citation type="journal article" date="2016" name="Nat. Commun.">
        <title>Thousands of microbial genomes shed light on interconnected biogeochemical processes in an aquifer system.</title>
        <authorList>
            <person name="Anantharaman K."/>
            <person name="Brown C.T."/>
            <person name="Hug L.A."/>
            <person name="Sharon I."/>
            <person name="Castelle C.J."/>
            <person name="Probst A.J."/>
            <person name="Thomas B.C."/>
            <person name="Singh A."/>
            <person name="Wilkins M.J."/>
            <person name="Karaoz U."/>
            <person name="Brodie E.L."/>
            <person name="Williams K.H."/>
            <person name="Hubbard S.S."/>
            <person name="Banfield J.F."/>
        </authorList>
    </citation>
    <scope>NUCLEOTIDE SEQUENCE [LARGE SCALE GENOMIC DNA]</scope>
</reference>
<organism evidence="1 2">
    <name type="scientific">Candidatus Kaiserbacteria bacterium RIFCSPHIGHO2_02_FULL_55_17</name>
    <dbReference type="NCBI Taxonomy" id="1798496"/>
    <lineage>
        <taxon>Bacteria</taxon>
        <taxon>Candidatus Kaiseribacteriota</taxon>
    </lineage>
</organism>
<dbReference type="AlphaFoldDB" id="A0A1F6DTG4"/>
<sequence length="89" mass="9989">MFSSRWGIIMAMMKKVLFVCGWLIIGAALLFFVALFAGVLPSDKDGYHYEYINGQITKLKVFVPPVGTRLMTEVVDGKTVNYYGTTTEQ</sequence>
<protein>
    <submittedName>
        <fullName evidence="1">Uncharacterized protein</fullName>
    </submittedName>
</protein>
<dbReference type="Proteomes" id="UP000177232">
    <property type="component" value="Unassembled WGS sequence"/>
</dbReference>
<gene>
    <name evidence="1" type="ORF">A3C94_03305</name>
</gene>
<dbReference type="EMBL" id="MFLJ01000012">
    <property type="protein sequence ID" value="OGG64739.1"/>
    <property type="molecule type" value="Genomic_DNA"/>
</dbReference>
<evidence type="ECO:0000313" key="1">
    <source>
        <dbReference type="EMBL" id="OGG64739.1"/>
    </source>
</evidence>
<proteinExistence type="predicted"/>
<evidence type="ECO:0000313" key="2">
    <source>
        <dbReference type="Proteomes" id="UP000177232"/>
    </source>
</evidence>
<accession>A0A1F6DTG4</accession>